<evidence type="ECO:0000313" key="2">
    <source>
        <dbReference type="Proteomes" id="UP000427636"/>
    </source>
</evidence>
<protein>
    <submittedName>
        <fullName evidence="1">Uncharacterized protein</fullName>
    </submittedName>
</protein>
<dbReference type="EMBL" id="CP046313">
    <property type="protein sequence ID" value="QGS07138.1"/>
    <property type="molecule type" value="Genomic_DNA"/>
</dbReference>
<dbReference type="RefSeq" id="WP_006364743.1">
    <property type="nucleotide sequence ID" value="NZ_CP046313.1"/>
</dbReference>
<keyword evidence="2" id="KW-1185">Reference proteome</keyword>
<name>A0ABX6FIN6_9BACL</name>
<accession>A0ABX6FIN6</accession>
<organism evidence="1 2">
    <name type="scientific">Gemella sanguinis</name>
    <dbReference type="NCBI Taxonomy" id="84135"/>
    <lineage>
        <taxon>Bacteria</taxon>
        <taxon>Bacillati</taxon>
        <taxon>Bacillota</taxon>
        <taxon>Bacilli</taxon>
        <taxon>Bacillales</taxon>
        <taxon>Gemellaceae</taxon>
        <taxon>Gemella</taxon>
    </lineage>
</organism>
<proteinExistence type="predicted"/>
<dbReference type="GeneID" id="84802022"/>
<sequence length="134" mass="15920">MEKSRQNEELLVNLKFEKLDQMVKEYNSFDKDVSFAEQFCYFEECLNYITQLEKEGIIIKTVGKEYNMSYLLDIMENDGPEYALVIGFLNPYDKTASYDIGVCVRGRPLLKKRYKSKFYWLASKLKEYKKGNKK</sequence>
<dbReference type="Proteomes" id="UP000427636">
    <property type="component" value="Chromosome"/>
</dbReference>
<gene>
    <name evidence="1" type="ORF">FOC50_01980</name>
</gene>
<evidence type="ECO:0000313" key="1">
    <source>
        <dbReference type="EMBL" id="QGS07138.1"/>
    </source>
</evidence>
<reference evidence="1 2" key="1">
    <citation type="submission" date="2019-11" db="EMBL/GenBank/DDBJ databases">
        <title>FDA dAtabase for Regulatory Grade micrObial Sequences (FDA-ARGOS): Supporting development and validation of Infectious Disease Dx tests.</title>
        <authorList>
            <person name="Turner S."/>
            <person name="Byrd R."/>
            <person name="Tallon L."/>
            <person name="Sadzewicz L."/>
            <person name="Vavikolanu K."/>
            <person name="Mehta A."/>
            <person name="Aluvathingal J."/>
            <person name="Nadendla S."/>
            <person name="Myers T."/>
            <person name="Yan Y."/>
            <person name="Sichtig H."/>
        </authorList>
    </citation>
    <scope>NUCLEOTIDE SEQUENCE [LARGE SCALE GENOMIC DNA]</scope>
    <source>
        <strain evidence="1 2">FDAARGOS_742</strain>
    </source>
</reference>